<accession>A0A557SSL2</accession>
<reference evidence="2 3" key="1">
    <citation type="journal article" date="2019" name="Front. Microbiol.">
        <title>Ammonia Oxidation by the Arctic Terrestrial Thaumarchaeote Candidatus Nitrosocosmicus arcticus Is Stimulated by Increasing Temperatures.</title>
        <authorList>
            <person name="Alves R.J.E."/>
            <person name="Kerou M."/>
            <person name="Zappe A."/>
            <person name="Bittner R."/>
            <person name="Abby S.S."/>
            <person name="Schmidt H.A."/>
            <person name="Pfeifer K."/>
            <person name="Schleper C."/>
        </authorList>
    </citation>
    <scope>NUCLEOTIDE SEQUENCE [LARGE SCALE GENOMIC DNA]</scope>
    <source>
        <strain evidence="2 3">Kfb</strain>
    </source>
</reference>
<dbReference type="SMART" id="SM01001">
    <property type="entry name" value="AIRC"/>
    <property type="match status" value="1"/>
</dbReference>
<feature type="domain" description="PurE" evidence="1">
    <location>
        <begin position="125"/>
        <end position="258"/>
    </location>
</feature>
<name>A0A557SSL2_9ARCH</name>
<dbReference type="PANTHER" id="PTHR43064:SF1">
    <property type="entry name" value="SLL1489 PROTEIN"/>
    <property type="match status" value="1"/>
</dbReference>
<comment type="caution">
    <text evidence="2">The sequence shown here is derived from an EMBL/GenBank/DDBJ whole genome shotgun (WGS) entry which is preliminary data.</text>
</comment>
<dbReference type="InterPro" id="IPR039476">
    <property type="entry name" value="P2CMN_synthase_LarB"/>
</dbReference>
<dbReference type="AlphaFoldDB" id="A0A557SSL2"/>
<evidence type="ECO:0000313" key="2">
    <source>
        <dbReference type="EMBL" id="TVP39601.1"/>
    </source>
</evidence>
<dbReference type="Proteomes" id="UP000315289">
    <property type="component" value="Unassembled WGS sequence"/>
</dbReference>
<dbReference type="Pfam" id="PF00731">
    <property type="entry name" value="AIRC"/>
    <property type="match status" value="1"/>
</dbReference>
<dbReference type="SUPFAM" id="SSF52255">
    <property type="entry name" value="N5-CAIR mutase (phosphoribosylaminoimidazole carboxylase, PurE)"/>
    <property type="match status" value="1"/>
</dbReference>
<evidence type="ECO:0000313" key="3">
    <source>
        <dbReference type="Proteomes" id="UP000315289"/>
    </source>
</evidence>
<dbReference type="NCBIfam" id="NF033503">
    <property type="entry name" value="LarB"/>
    <property type="match status" value="1"/>
</dbReference>
<gene>
    <name evidence="2" type="ORF">NARC_140056</name>
</gene>
<proteinExistence type="predicted"/>
<dbReference type="EMBL" id="VOAH01000014">
    <property type="protein sequence ID" value="TVP39601.1"/>
    <property type="molecule type" value="Genomic_DNA"/>
</dbReference>
<organism evidence="2 3">
    <name type="scientific">Candidatus Nitrosocosmicus arcticus</name>
    <dbReference type="NCBI Taxonomy" id="2035267"/>
    <lineage>
        <taxon>Archaea</taxon>
        <taxon>Nitrososphaerota</taxon>
        <taxon>Nitrososphaeria</taxon>
        <taxon>Nitrososphaerales</taxon>
        <taxon>Nitrososphaeraceae</taxon>
        <taxon>Candidatus Nitrosocosmicus</taxon>
    </lineage>
</organism>
<dbReference type="GO" id="GO:0006189">
    <property type="term" value="P:'de novo' IMP biosynthetic process"/>
    <property type="evidence" value="ECO:0007669"/>
    <property type="project" value="InterPro"/>
</dbReference>
<sequence length="258" mass="27562">MDLRNILLDYYNNKKSLDEVMKSLSLFSVEYIENDIAQIDINRDFRKSIPEIILATHKKTSDLVKIVNRILEKKGYVLVSKIKPLIVGKLIKYYSKKGFIVDRSRNGTSILVYDTITSLPVNRGAKVGIICAGTSDVGIAEEARLATLAMGCTSCLAYDVGIAGIHRLLSSLKQMVSDGIDVIVVVAGMEGALPAVVTSLVTVPVIGVPCSVGYGYGDNGKGALASMLQTCSFGLSVVNIDNGIGGGIFASLIANKGR</sequence>
<keyword evidence="3" id="KW-1185">Reference proteome</keyword>
<evidence type="ECO:0000259" key="1">
    <source>
        <dbReference type="SMART" id="SM01001"/>
    </source>
</evidence>
<dbReference type="OrthoDB" id="372165at2157"/>
<protein>
    <recommendedName>
        <fullName evidence="1">PurE domain-containing protein</fullName>
    </recommendedName>
</protein>
<dbReference type="PANTHER" id="PTHR43064">
    <property type="entry name" value="PHOSPHORIBOSYLAMINOIMIDAZOLE CARBOXYLASE-RELATED"/>
    <property type="match status" value="1"/>
</dbReference>
<dbReference type="Gene3D" id="3.40.50.1970">
    <property type="match status" value="1"/>
</dbReference>
<dbReference type="InterPro" id="IPR000031">
    <property type="entry name" value="PurE_dom"/>
</dbReference>
<dbReference type="GO" id="GO:0016787">
    <property type="term" value="F:hydrolase activity"/>
    <property type="evidence" value="ECO:0007669"/>
    <property type="project" value="InterPro"/>
</dbReference>